<dbReference type="RefSeq" id="WP_192276597.1">
    <property type="nucleotide sequence ID" value="NZ_JACZDF010000001.1"/>
</dbReference>
<protein>
    <submittedName>
        <fullName evidence="9">Iron ABC transporter permease</fullName>
    </submittedName>
</protein>
<keyword evidence="4" id="KW-1003">Cell membrane</keyword>
<evidence type="ECO:0000313" key="10">
    <source>
        <dbReference type="Proteomes" id="UP000642107"/>
    </source>
</evidence>
<feature type="transmembrane region" description="Helical" evidence="8">
    <location>
        <begin position="75"/>
        <end position="95"/>
    </location>
</feature>
<dbReference type="InterPro" id="IPR037294">
    <property type="entry name" value="ABC_BtuC-like"/>
</dbReference>
<dbReference type="PANTHER" id="PTHR30472:SF1">
    <property type="entry name" value="FE(3+) DICITRATE TRANSPORT SYSTEM PERMEASE PROTEIN FECC-RELATED"/>
    <property type="match status" value="1"/>
</dbReference>
<sequence>MTTTAPAAAAPGRVRPLRRAPALAAGLVVGLVLLAVLAVVSVGVGARQVAPLDAWHALTAFDPTSFDHAAVRSRVPRTAVALVVGAALGLAGTLMQGLTRNPLGDPGILGINAGASAAVVLGIFVARVSDPRGYVWFAFVGAAAAAVVVHLVASAGREGATPVKLALAGACVAAALTSLVTAVLVTRTDALDTFRFWQVGSVGGRDLSQVAELAPFLVVGAVLALASGRMLDAAALGEDVARGLGQHVGRARAIVGVAVVLLCGAATALAGPIAFVGLVVPHVGRAITGPDHRWLLPYSALLGAALLVVSDVLGRVVAAPGQLEVGLVTAVVGAPVFVALVRRRRLAEL</sequence>
<keyword evidence="7 8" id="KW-0472">Membrane</keyword>
<comment type="subcellular location">
    <subcellularLocation>
        <location evidence="1">Cell membrane</location>
        <topology evidence="1">Multi-pass membrane protein</topology>
    </subcellularLocation>
</comment>
<evidence type="ECO:0000256" key="2">
    <source>
        <dbReference type="ARBA" id="ARBA00007935"/>
    </source>
</evidence>
<evidence type="ECO:0000256" key="4">
    <source>
        <dbReference type="ARBA" id="ARBA00022475"/>
    </source>
</evidence>
<dbReference type="SUPFAM" id="SSF81345">
    <property type="entry name" value="ABC transporter involved in vitamin B12 uptake, BtuC"/>
    <property type="match status" value="1"/>
</dbReference>
<comment type="similarity">
    <text evidence="2">Belongs to the binding-protein-dependent transport system permease family. FecCD subfamily.</text>
</comment>
<keyword evidence="5 8" id="KW-0812">Transmembrane</keyword>
<feature type="transmembrane region" description="Helical" evidence="8">
    <location>
        <begin position="295"/>
        <end position="313"/>
    </location>
</feature>
<evidence type="ECO:0000256" key="8">
    <source>
        <dbReference type="SAM" id="Phobius"/>
    </source>
</evidence>
<evidence type="ECO:0000256" key="3">
    <source>
        <dbReference type="ARBA" id="ARBA00022448"/>
    </source>
</evidence>
<accession>A0ABR9DLC3</accession>
<evidence type="ECO:0000256" key="6">
    <source>
        <dbReference type="ARBA" id="ARBA00022989"/>
    </source>
</evidence>
<dbReference type="Pfam" id="PF01032">
    <property type="entry name" value="FecCD"/>
    <property type="match status" value="1"/>
</dbReference>
<feature type="transmembrane region" description="Helical" evidence="8">
    <location>
        <begin position="165"/>
        <end position="185"/>
    </location>
</feature>
<dbReference type="EMBL" id="JACZDF010000001">
    <property type="protein sequence ID" value="MBD9697941.1"/>
    <property type="molecule type" value="Genomic_DNA"/>
</dbReference>
<evidence type="ECO:0000256" key="7">
    <source>
        <dbReference type="ARBA" id="ARBA00023136"/>
    </source>
</evidence>
<proteinExistence type="inferred from homology"/>
<feature type="transmembrane region" description="Helical" evidence="8">
    <location>
        <begin position="22"/>
        <end position="46"/>
    </location>
</feature>
<keyword evidence="6 8" id="KW-1133">Transmembrane helix</keyword>
<name>A0ABR9DLC3_9MICO</name>
<comment type="caution">
    <text evidence="9">The sequence shown here is derived from an EMBL/GenBank/DDBJ whole genome shotgun (WGS) entry which is preliminary data.</text>
</comment>
<evidence type="ECO:0000313" key="9">
    <source>
        <dbReference type="EMBL" id="MBD9697941.1"/>
    </source>
</evidence>
<feature type="transmembrane region" description="Helical" evidence="8">
    <location>
        <begin position="325"/>
        <end position="342"/>
    </location>
</feature>
<reference evidence="9 10" key="1">
    <citation type="submission" date="2020-09" db="EMBL/GenBank/DDBJ databases">
        <title>Flavimobilis rhizosphaerae sp. nov., isolated from rhizosphere soil of Spartina alterniflora.</title>
        <authorList>
            <person name="Hanqin C."/>
        </authorList>
    </citation>
    <scope>NUCLEOTIDE SEQUENCE [LARGE SCALE GENOMIC DNA]</scope>
    <source>
        <strain evidence="9 10">GY 10621</strain>
    </source>
</reference>
<evidence type="ECO:0000256" key="5">
    <source>
        <dbReference type="ARBA" id="ARBA00022692"/>
    </source>
</evidence>
<organism evidence="9 10">
    <name type="scientific">Flavimobilis rhizosphaerae</name>
    <dbReference type="NCBI Taxonomy" id="2775421"/>
    <lineage>
        <taxon>Bacteria</taxon>
        <taxon>Bacillati</taxon>
        <taxon>Actinomycetota</taxon>
        <taxon>Actinomycetes</taxon>
        <taxon>Micrococcales</taxon>
        <taxon>Jonesiaceae</taxon>
        <taxon>Flavimobilis</taxon>
    </lineage>
</organism>
<dbReference type="CDD" id="cd06550">
    <property type="entry name" value="TM_ABC_iron-siderophores_like"/>
    <property type="match status" value="1"/>
</dbReference>
<feature type="transmembrane region" description="Helical" evidence="8">
    <location>
        <begin position="253"/>
        <end position="275"/>
    </location>
</feature>
<feature type="transmembrane region" description="Helical" evidence="8">
    <location>
        <begin position="134"/>
        <end position="153"/>
    </location>
</feature>
<feature type="transmembrane region" description="Helical" evidence="8">
    <location>
        <begin position="107"/>
        <end position="128"/>
    </location>
</feature>
<keyword evidence="3" id="KW-0813">Transport</keyword>
<gene>
    <name evidence="9" type="ORF">IGS67_00295</name>
</gene>
<dbReference type="Proteomes" id="UP000642107">
    <property type="component" value="Unassembled WGS sequence"/>
</dbReference>
<dbReference type="InterPro" id="IPR000522">
    <property type="entry name" value="ABC_transptr_permease_BtuC"/>
</dbReference>
<dbReference type="PANTHER" id="PTHR30472">
    <property type="entry name" value="FERRIC ENTEROBACTIN TRANSPORT SYSTEM PERMEASE PROTEIN"/>
    <property type="match status" value="1"/>
</dbReference>
<keyword evidence="10" id="KW-1185">Reference proteome</keyword>
<dbReference type="Gene3D" id="1.10.3470.10">
    <property type="entry name" value="ABC transporter involved in vitamin B12 uptake, BtuC"/>
    <property type="match status" value="1"/>
</dbReference>
<evidence type="ECO:0000256" key="1">
    <source>
        <dbReference type="ARBA" id="ARBA00004651"/>
    </source>
</evidence>